<accession>A0ACC0WHU3</accession>
<evidence type="ECO:0000313" key="1">
    <source>
        <dbReference type="EMBL" id="KAI9917861.1"/>
    </source>
</evidence>
<protein>
    <submittedName>
        <fullName evidence="1">Uncharacterized protein</fullName>
    </submittedName>
</protein>
<gene>
    <name evidence="1" type="ORF">PsorP6_013278</name>
</gene>
<comment type="caution">
    <text evidence="1">The sequence shown here is derived from an EMBL/GenBank/DDBJ whole genome shotgun (WGS) entry which is preliminary data.</text>
</comment>
<dbReference type="EMBL" id="CM047592">
    <property type="protein sequence ID" value="KAI9917861.1"/>
    <property type="molecule type" value="Genomic_DNA"/>
</dbReference>
<proteinExistence type="predicted"/>
<evidence type="ECO:0000313" key="2">
    <source>
        <dbReference type="Proteomes" id="UP001163321"/>
    </source>
</evidence>
<name>A0ACC0WHU3_9STRA</name>
<dbReference type="Proteomes" id="UP001163321">
    <property type="component" value="Chromosome 13"/>
</dbReference>
<reference evidence="1 2" key="1">
    <citation type="journal article" date="2022" name="bioRxiv">
        <title>The genome of the oomycete Peronosclerospora sorghi, a cosmopolitan pathogen of maize and sorghum, is inflated with dispersed pseudogenes.</title>
        <authorList>
            <person name="Fletcher K."/>
            <person name="Martin F."/>
            <person name="Isakeit T."/>
            <person name="Cavanaugh K."/>
            <person name="Magill C."/>
            <person name="Michelmore R."/>
        </authorList>
    </citation>
    <scope>NUCLEOTIDE SEQUENCE [LARGE SCALE GENOMIC DNA]</scope>
    <source>
        <strain evidence="1">P6</strain>
    </source>
</reference>
<keyword evidence="2" id="KW-1185">Reference proteome</keyword>
<sequence>MHLPRFQWLETYTFQYELKFLNLEYAQTVYNQAVRHHLSNGTTTCSYFATIHLEACKVLVDIVEEADQRGYIGKVNKDRNSPIPLLEDTQKSIDDTNEFVQYVHSKGNKMLTPVITPRFVASCLSELMQELAKISRMYTPKLPIQSHLAENQEESKWVETLHPESETYAEQDERDLLRDNHTAVIHCPTSNFSLSSGVLNVRRLLREGVKVGLGTDVSAGYSPPMLDAICQVIIASKLVSIGSGSLGEQVKEEQALSYAEAFHLATMGSAEALGLGDNIGNFVVGKD</sequence>
<organism evidence="1 2">
    <name type="scientific">Peronosclerospora sorghi</name>
    <dbReference type="NCBI Taxonomy" id="230839"/>
    <lineage>
        <taxon>Eukaryota</taxon>
        <taxon>Sar</taxon>
        <taxon>Stramenopiles</taxon>
        <taxon>Oomycota</taxon>
        <taxon>Peronosporomycetes</taxon>
        <taxon>Peronosporales</taxon>
        <taxon>Peronosporaceae</taxon>
        <taxon>Peronosclerospora</taxon>
    </lineage>
</organism>